<evidence type="ECO:0000313" key="14">
    <source>
        <dbReference type="EMBL" id="TFK16130.1"/>
    </source>
</evidence>
<dbReference type="PANTHER" id="PTHR11097:SF14">
    <property type="entry name" value="EXOSOME COMPLEX COMPONENT RRP45"/>
    <property type="match status" value="1"/>
</dbReference>
<comment type="similarity">
    <text evidence="3">Belongs to the RNase PH family.</text>
</comment>
<dbReference type="Proteomes" id="UP000297703">
    <property type="component" value="Unassembled WGS sequence"/>
</dbReference>
<dbReference type="GO" id="GO:0071038">
    <property type="term" value="P:TRAMP-dependent tRNA surveillance pathway"/>
    <property type="evidence" value="ECO:0007669"/>
    <property type="project" value="TreeGrafter"/>
</dbReference>
<evidence type="ECO:0000256" key="3">
    <source>
        <dbReference type="ARBA" id="ARBA00006678"/>
    </source>
</evidence>
<keyword evidence="9" id="KW-0539">Nucleus</keyword>
<keyword evidence="6" id="KW-0698">rRNA processing</keyword>
<dbReference type="GO" id="GO:0016075">
    <property type="term" value="P:rRNA catabolic process"/>
    <property type="evidence" value="ECO:0007669"/>
    <property type="project" value="TreeGrafter"/>
</dbReference>
<dbReference type="GO" id="GO:0035925">
    <property type="term" value="F:mRNA 3'-UTR AU-rich region binding"/>
    <property type="evidence" value="ECO:0007669"/>
    <property type="project" value="TreeGrafter"/>
</dbReference>
<protein>
    <recommendedName>
        <fullName evidence="4">Exosome complex component RRP45</fullName>
    </recommendedName>
    <alternativeName>
        <fullName evidence="10">Exosome component 9</fullName>
    </alternativeName>
</protein>
<keyword evidence="8" id="KW-0694">RNA-binding</keyword>
<dbReference type="GO" id="GO:0000176">
    <property type="term" value="C:nuclear exosome (RNase complex)"/>
    <property type="evidence" value="ECO:0007669"/>
    <property type="project" value="TreeGrafter"/>
</dbReference>
<dbReference type="Pfam" id="PF03725">
    <property type="entry name" value="RNase_PH_C"/>
    <property type="match status" value="1"/>
</dbReference>
<evidence type="ECO:0000259" key="12">
    <source>
        <dbReference type="Pfam" id="PF01138"/>
    </source>
</evidence>
<dbReference type="GO" id="GO:0071028">
    <property type="term" value="P:nuclear mRNA surveillance"/>
    <property type="evidence" value="ECO:0007669"/>
    <property type="project" value="TreeGrafter"/>
</dbReference>
<feature type="region of interest" description="Disordered" evidence="11">
    <location>
        <begin position="400"/>
        <end position="504"/>
    </location>
</feature>
<evidence type="ECO:0000256" key="11">
    <source>
        <dbReference type="SAM" id="MobiDB-lite"/>
    </source>
</evidence>
<evidence type="ECO:0000256" key="6">
    <source>
        <dbReference type="ARBA" id="ARBA00022552"/>
    </source>
</evidence>
<name>A0A4D9FEG4_9SAUR</name>
<dbReference type="GO" id="GO:0000177">
    <property type="term" value="C:cytoplasmic exosome (RNase complex)"/>
    <property type="evidence" value="ECO:0007669"/>
    <property type="project" value="TreeGrafter"/>
</dbReference>
<feature type="compositionally biased region" description="Acidic residues" evidence="11">
    <location>
        <begin position="411"/>
        <end position="425"/>
    </location>
</feature>
<dbReference type="InterPro" id="IPR036345">
    <property type="entry name" value="ExoRNase_PH_dom2_sf"/>
</dbReference>
<dbReference type="InterPro" id="IPR020568">
    <property type="entry name" value="Ribosomal_Su5_D2-typ_SF"/>
</dbReference>
<dbReference type="PANTHER" id="PTHR11097">
    <property type="entry name" value="EXOSOME COMPLEX EXONUCLEASE RIBOSOMAL RNA PROCESSING PROTEIN"/>
    <property type="match status" value="1"/>
</dbReference>
<dbReference type="AlphaFoldDB" id="A0A4D9FEG4"/>
<dbReference type="GO" id="GO:0000467">
    <property type="term" value="P:exonucleolytic trimming to generate mature 3'-end of 5.8S rRNA from tricistronic rRNA transcript (SSU-rRNA, 5.8S rRNA, LSU-rRNA)"/>
    <property type="evidence" value="ECO:0007669"/>
    <property type="project" value="TreeGrafter"/>
</dbReference>
<evidence type="ECO:0000256" key="2">
    <source>
        <dbReference type="ARBA" id="ARBA00004604"/>
    </source>
</evidence>
<dbReference type="EMBL" id="QXTE01000001">
    <property type="protein sequence ID" value="TFK16130.1"/>
    <property type="molecule type" value="Genomic_DNA"/>
</dbReference>
<keyword evidence="5" id="KW-0963">Cytoplasm</keyword>
<dbReference type="FunFam" id="3.30.230.70:FF:000005">
    <property type="entry name" value="Exosome complex component RRP45"/>
    <property type="match status" value="1"/>
</dbReference>
<evidence type="ECO:0000259" key="13">
    <source>
        <dbReference type="Pfam" id="PF03725"/>
    </source>
</evidence>
<evidence type="ECO:0000313" key="15">
    <source>
        <dbReference type="Proteomes" id="UP000297703"/>
    </source>
</evidence>
<comment type="subcellular location">
    <subcellularLocation>
        <location evidence="1">Cytoplasm</location>
    </subcellularLocation>
    <subcellularLocation>
        <location evidence="2">Nucleus</location>
        <location evidence="2">Nucleolus</location>
    </subcellularLocation>
</comment>
<evidence type="ECO:0000256" key="7">
    <source>
        <dbReference type="ARBA" id="ARBA00022835"/>
    </source>
</evidence>
<organism evidence="14 15">
    <name type="scientific">Platysternon megacephalum</name>
    <name type="common">big-headed turtle</name>
    <dbReference type="NCBI Taxonomy" id="55544"/>
    <lineage>
        <taxon>Eukaryota</taxon>
        <taxon>Metazoa</taxon>
        <taxon>Chordata</taxon>
        <taxon>Craniata</taxon>
        <taxon>Vertebrata</taxon>
        <taxon>Euteleostomi</taxon>
        <taxon>Archelosauria</taxon>
        <taxon>Testudinata</taxon>
        <taxon>Testudines</taxon>
        <taxon>Cryptodira</taxon>
        <taxon>Durocryptodira</taxon>
        <taxon>Testudinoidea</taxon>
        <taxon>Platysternidae</taxon>
        <taxon>Platysternon</taxon>
    </lineage>
</organism>
<dbReference type="GO" id="GO:0034473">
    <property type="term" value="P:U1 snRNA 3'-end processing"/>
    <property type="evidence" value="ECO:0007669"/>
    <property type="project" value="TreeGrafter"/>
</dbReference>
<proteinExistence type="inferred from homology"/>
<keyword evidence="7" id="KW-0271">Exosome</keyword>
<sequence>MKETPLSNCERRFLLRAIEERKVRDRDPPLPPPLHSAATGQAPSHGSAGGVRASPHLSPGRGALRPGRTRGCPARVVTLLSALQRLDGRQSYDYRNVRISFGADYGCCIVELGRTRVLGQVSCELVSPKLNRATEGILFFNLELSPMAAPAFEPGRQSELLVKLNRLLERCLRNSKCIDTESLCVVAGVKVWQIRVDLHLLNHDGNIIDAASIAAIVALCHFRRPDVSVQGQEVTLYTPEERDPVPLSIHHMPICVSFAFFQQGTYLLVDPSEREERVMDGLLVIAMNKHREICTIQSSGGIMLLKDQVLRCSKITGVKVAEITELIQRALENDRKVRKEGGKFGFAESIPNQKISAFKMERAPVDTNDVEEQAEEIITKADPPSDVFAKPLLQMPGTAQIGEGLENSWGDLEESEREEEEEGNSDDATTSEGQKMETGERNFVSKTKKDDDTIVLSDSEEEEVVILEPEERQKKTRTHTSAKQENSSSKKAFNKKRKKKRATH</sequence>
<feature type="compositionally biased region" description="Basic residues" evidence="11">
    <location>
        <begin position="492"/>
        <end position="504"/>
    </location>
</feature>
<evidence type="ECO:0000256" key="1">
    <source>
        <dbReference type="ARBA" id="ARBA00004496"/>
    </source>
</evidence>
<feature type="region of interest" description="Disordered" evidence="11">
    <location>
        <begin position="20"/>
        <end position="69"/>
    </location>
</feature>
<dbReference type="SUPFAM" id="SSF55666">
    <property type="entry name" value="Ribonuclease PH domain 2-like"/>
    <property type="match status" value="1"/>
</dbReference>
<dbReference type="GO" id="GO:0071035">
    <property type="term" value="P:nuclear polyadenylation-dependent rRNA catabolic process"/>
    <property type="evidence" value="ECO:0007669"/>
    <property type="project" value="TreeGrafter"/>
</dbReference>
<dbReference type="InterPro" id="IPR001247">
    <property type="entry name" value="ExoRNase_PH_dom1"/>
</dbReference>
<accession>A0A4D9FEG4</accession>
<dbReference type="CDD" id="cd11368">
    <property type="entry name" value="RNase_PH_RRP45"/>
    <property type="match status" value="1"/>
</dbReference>
<dbReference type="InterPro" id="IPR033100">
    <property type="entry name" value="Rrp45"/>
</dbReference>
<dbReference type="Pfam" id="PF01138">
    <property type="entry name" value="RNase_PH"/>
    <property type="match status" value="1"/>
</dbReference>
<dbReference type="InterPro" id="IPR027408">
    <property type="entry name" value="PNPase/RNase_PH_dom_sf"/>
</dbReference>
<dbReference type="GO" id="GO:0005730">
    <property type="term" value="C:nucleolus"/>
    <property type="evidence" value="ECO:0007669"/>
    <property type="project" value="UniProtKB-SubCell"/>
</dbReference>
<feature type="domain" description="Exoribonuclease phosphorolytic" evidence="13">
    <location>
        <begin position="251"/>
        <end position="315"/>
    </location>
</feature>
<gene>
    <name evidence="14" type="ORF">DR999_PMT00036</name>
</gene>
<evidence type="ECO:0000256" key="10">
    <source>
        <dbReference type="ARBA" id="ARBA00032660"/>
    </source>
</evidence>
<evidence type="ECO:0000256" key="4">
    <source>
        <dbReference type="ARBA" id="ARBA00019572"/>
    </source>
</evidence>
<dbReference type="Gene3D" id="3.30.230.70">
    <property type="entry name" value="GHMP Kinase, N-terminal domain"/>
    <property type="match status" value="1"/>
</dbReference>
<evidence type="ECO:0000256" key="8">
    <source>
        <dbReference type="ARBA" id="ARBA00022884"/>
    </source>
</evidence>
<comment type="caution">
    <text evidence="14">The sequence shown here is derived from an EMBL/GenBank/DDBJ whole genome shotgun (WGS) entry which is preliminary data.</text>
</comment>
<dbReference type="SUPFAM" id="SSF54211">
    <property type="entry name" value="Ribosomal protein S5 domain 2-like"/>
    <property type="match status" value="1"/>
</dbReference>
<reference evidence="14 15" key="1">
    <citation type="submission" date="2019-04" db="EMBL/GenBank/DDBJ databases">
        <title>Draft genome of the big-headed turtle Platysternon megacephalum.</title>
        <authorList>
            <person name="Gong S."/>
        </authorList>
    </citation>
    <scope>NUCLEOTIDE SEQUENCE [LARGE SCALE GENOMIC DNA]</scope>
    <source>
        <strain evidence="14">DO16091913</strain>
        <tissue evidence="14">Muscle</tissue>
    </source>
</reference>
<dbReference type="GO" id="GO:0034476">
    <property type="term" value="P:U5 snRNA 3'-end processing"/>
    <property type="evidence" value="ECO:0007669"/>
    <property type="project" value="TreeGrafter"/>
</dbReference>
<dbReference type="STRING" id="55544.A0A4D9FEG4"/>
<reference evidence="14 15" key="2">
    <citation type="submission" date="2019-04" db="EMBL/GenBank/DDBJ databases">
        <title>The genome sequence of big-headed turtle.</title>
        <authorList>
            <person name="Gong S."/>
        </authorList>
    </citation>
    <scope>NUCLEOTIDE SEQUENCE [LARGE SCALE GENOMIC DNA]</scope>
    <source>
        <strain evidence="14">DO16091913</strain>
        <tissue evidence="14">Muscle</tissue>
    </source>
</reference>
<dbReference type="InterPro" id="IPR015847">
    <property type="entry name" value="ExoRNase_PH_dom2"/>
</dbReference>
<dbReference type="GO" id="GO:0034475">
    <property type="term" value="P:U4 snRNA 3'-end processing"/>
    <property type="evidence" value="ECO:0007669"/>
    <property type="project" value="TreeGrafter"/>
</dbReference>
<feature type="domain" description="Exoribonuclease phosphorolytic" evidence="12">
    <location>
        <begin position="94"/>
        <end position="225"/>
    </location>
</feature>
<dbReference type="OrthoDB" id="10264038at2759"/>
<dbReference type="InterPro" id="IPR050590">
    <property type="entry name" value="Exosome_comp_Rrp42_subfam"/>
</dbReference>
<keyword evidence="15" id="KW-1185">Reference proteome</keyword>
<evidence type="ECO:0000256" key="9">
    <source>
        <dbReference type="ARBA" id="ARBA00023242"/>
    </source>
</evidence>
<evidence type="ECO:0000256" key="5">
    <source>
        <dbReference type="ARBA" id="ARBA00022490"/>
    </source>
</evidence>